<evidence type="ECO:0000256" key="4">
    <source>
        <dbReference type="ARBA" id="ARBA00022722"/>
    </source>
</evidence>
<gene>
    <name evidence="9" type="ORF">CYJ27_07795</name>
</gene>
<dbReference type="Gene3D" id="3.30.420.10">
    <property type="entry name" value="Ribonuclease H-like superfamily/Ribonuclease H"/>
    <property type="match status" value="1"/>
</dbReference>
<dbReference type="AlphaFoldDB" id="A0A2I1K5J3"/>
<dbReference type="FunFam" id="3.30.420.10:FF:000045">
    <property type="entry name" value="3'-5' exonuclease DinG"/>
    <property type="match status" value="1"/>
</dbReference>
<keyword evidence="5" id="KW-0378">Hydrolase</keyword>
<evidence type="ECO:0000256" key="1">
    <source>
        <dbReference type="ARBA" id="ARBA00022679"/>
    </source>
</evidence>
<dbReference type="CDD" id="cd06127">
    <property type="entry name" value="DEDDh"/>
    <property type="match status" value="1"/>
</dbReference>
<dbReference type="NCBIfam" id="TIGR00573">
    <property type="entry name" value="dnaq"/>
    <property type="match status" value="1"/>
</dbReference>
<dbReference type="Pfam" id="PF00929">
    <property type="entry name" value="RNase_T"/>
    <property type="match status" value="1"/>
</dbReference>
<keyword evidence="5" id="KW-0269">Exonuclease</keyword>
<keyword evidence="2" id="KW-0548">Nucleotidyltransferase</keyword>
<dbReference type="PANTHER" id="PTHR30231:SF41">
    <property type="entry name" value="DNA POLYMERASE III SUBUNIT EPSILON"/>
    <property type="match status" value="1"/>
</dbReference>
<dbReference type="SUPFAM" id="SSF53098">
    <property type="entry name" value="Ribonuclease H-like"/>
    <property type="match status" value="1"/>
</dbReference>
<comment type="caution">
    <text evidence="9">The sequence shown here is derived from an EMBL/GenBank/DDBJ whole genome shotgun (WGS) entry which is preliminary data.</text>
</comment>
<accession>A0A2I1K5J3</accession>
<dbReference type="GO" id="GO:0045004">
    <property type="term" value="P:DNA replication proofreading"/>
    <property type="evidence" value="ECO:0007669"/>
    <property type="project" value="TreeGrafter"/>
</dbReference>
<dbReference type="InterPro" id="IPR012337">
    <property type="entry name" value="RNaseH-like_sf"/>
</dbReference>
<dbReference type="GO" id="GO:0003677">
    <property type="term" value="F:DNA binding"/>
    <property type="evidence" value="ECO:0007669"/>
    <property type="project" value="InterPro"/>
</dbReference>
<keyword evidence="3" id="KW-0235">DNA replication</keyword>
<keyword evidence="4" id="KW-0540">Nuclease</keyword>
<dbReference type="InterPro" id="IPR013520">
    <property type="entry name" value="Ribonucl_H"/>
</dbReference>
<dbReference type="PANTHER" id="PTHR30231">
    <property type="entry name" value="DNA POLYMERASE III SUBUNIT EPSILON"/>
    <property type="match status" value="1"/>
</dbReference>
<dbReference type="InterPro" id="IPR036397">
    <property type="entry name" value="RNaseH_sf"/>
</dbReference>
<dbReference type="EMBL" id="PKGZ01000008">
    <property type="protein sequence ID" value="PKY90867.1"/>
    <property type="molecule type" value="Genomic_DNA"/>
</dbReference>
<name>A0A2I1K5J3_9LACT</name>
<dbReference type="RefSeq" id="WP_101660793.1">
    <property type="nucleotide sequence ID" value="NZ_PKGZ01000008.1"/>
</dbReference>
<dbReference type="GO" id="GO:0003887">
    <property type="term" value="F:DNA-directed DNA polymerase activity"/>
    <property type="evidence" value="ECO:0007669"/>
    <property type="project" value="UniProtKB-KW"/>
</dbReference>
<reference evidence="9 10" key="1">
    <citation type="submission" date="2017-12" db="EMBL/GenBank/DDBJ databases">
        <title>Phylogenetic diversity of female urinary microbiome.</title>
        <authorList>
            <person name="Thomas-White K."/>
            <person name="Wolfe A.J."/>
        </authorList>
    </citation>
    <scope>NUCLEOTIDE SEQUENCE [LARGE SCALE GENOMIC DNA]</scope>
    <source>
        <strain evidence="9 10">UMB0844</strain>
    </source>
</reference>
<evidence type="ECO:0000313" key="9">
    <source>
        <dbReference type="EMBL" id="PKY90867.1"/>
    </source>
</evidence>
<keyword evidence="10" id="KW-1185">Reference proteome</keyword>
<keyword evidence="1" id="KW-0808">Transferase</keyword>
<dbReference type="InterPro" id="IPR011990">
    <property type="entry name" value="TPR-like_helical_dom_sf"/>
</dbReference>
<evidence type="ECO:0000256" key="6">
    <source>
        <dbReference type="ARBA" id="ARBA00022932"/>
    </source>
</evidence>
<evidence type="ECO:0000313" key="10">
    <source>
        <dbReference type="Proteomes" id="UP000234775"/>
    </source>
</evidence>
<evidence type="ECO:0000256" key="7">
    <source>
        <dbReference type="ARBA" id="ARBA00070925"/>
    </source>
</evidence>
<evidence type="ECO:0000256" key="3">
    <source>
        <dbReference type="ARBA" id="ARBA00022705"/>
    </source>
</evidence>
<dbReference type="GO" id="GO:0008408">
    <property type="term" value="F:3'-5' exonuclease activity"/>
    <property type="evidence" value="ECO:0007669"/>
    <property type="project" value="TreeGrafter"/>
</dbReference>
<dbReference type="Proteomes" id="UP000234775">
    <property type="component" value="Unassembled WGS sequence"/>
</dbReference>
<evidence type="ECO:0000256" key="2">
    <source>
        <dbReference type="ARBA" id="ARBA00022695"/>
    </source>
</evidence>
<feature type="domain" description="Exonuclease" evidence="8">
    <location>
        <begin position="70"/>
        <end position="240"/>
    </location>
</feature>
<sequence length="551" mass="63098">MGLFNKILGILFGKTDKEEINEADVLKDELTKIDVVTTPVQRKQQNKTTGNVKTSKLTLTPRTVKELEKEFFVFDTETTGLDRFSDRMVELGVIRYKDGRVVDEFNTLINPRFPIPEAASRINKITDAMLRDAPTESTALSSVWPFLEPVLEGKVIISAHNADFDIDFLTNALKRHGYSANIKYVDTLAGSRKLIKGTSNYKLGTLAKHFGIVNDDPHRATGDAKTCGELLLRLIATFKEDENEQMEKQAKSIPSAEELEVCAFIQDVIVKSGLPTDLLRFYKNSSKYVAVSYLYTMFEFKFAKKGRYLVAPIQFSEEIDLPRTKATMSEGGSQYERIFFNSYEDLTLLKNLFMSTYASCLDQYKDFEKVYLDSNVFKEQMEYYYSGGCQLTEEETIKLLDKGQGRESVRNLELNLPKDININIDELELNPIHNRVPLNKIKNKNNRDKGFDEGFPLFEKGDKIRKQGKIKEAIALFDEARFRGYVSPGLYESYAMAYRKLKDYENEVAILNEGLKRLTKSHPDPNIEESQYSRLHSRREKAASLLLKSRK</sequence>
<organism evidence="9 10">
    <name type="scientific">Aerococcus christensenii</name>
    <dbReference type="NCBI Taxonomy" id="87541"/>
    <lineage>
        <taxon>Bacteria</taxon>
        <taxon>Bacillati</taxon>
        <taxon>Bacillota</taxon>
        <taxon>Bacilli</taxon>
        <taxon>Lactobacillales</taxon>
        <taxon>Aerococcaceae</taxon>
        <taxon>Aerococcus</taxon>
    </lineage>
</organism>
<proteinExistence type="predicted"/>
<dbReference type="SUPFAM" id="SSF48452">
    <property type="entry name" value="TPR-like"/>
    <property type="match status" value="1"/>
</dbReference>
<dbReference type="InterPro" id="IPR006054">
    <property type="entry name" value="DnaQ"/>
</dbReference>
<keyword evidence="6" id="KW-0239">DNA-directed DNA polymerase</keyword>
<dbReference type="SMART" id="SM00479">
    <property type="entry name" value="EXOIII"/>
    <property type="match status" value="1"/>
</dbReference>
<evidence type="ECO:0000256" key="5">
    <source>
        <dbReference type="ARBA" id="ARBA00022839"/>
    </source>
</evidence>
<dbReference type="GO" id="GO:0005829">
    <property type="term" value="C:cytosol"/>
    <property type="evidence" value="ECO:0007669"/>
    <property type="project" value="TreeGrafter"/>
</dbReference>
<protein>
    <recommendedName>
        <fullName evidence="7">DNA polymerase III polC-type</fullName>
    </recommendedName>
</protein>
<evidence type="ECO:0000259" key="8">
    <source>
        <dbReference type="SMART" id="SM00479"/>
    </source>
</evidence>